<evidence type="ECO:0000313" key="4">
    <source>
        <dbReference type="Proteomes" id="UP000059074"/>
    </source>
</evidence>
<dbReference type="PATRIC" id="fig|121290.4.peg.3254"/>
<protein>
    <submittedName>
        <fullName evidence="3">Exopolyphosphatase</fullName>
        <ecNumber evidence="3">3.6.1.11</ecNumber>
    </submittedName>
</protein>
<dbReference type="PANTHER" id="PTHR30005">
    <property type="entry name" value="EXOPOLYPHOSPHATASE"/>
    <property type="match status" value="1"/>
</dbReference>
<keyword evidence="4" id="KW-1185">Reference proteome</keyword>
<reference evidence="3 4" key="1">
    <citation type="submission" date="2015-10" db="EMBL/GenBank/DDBJ databases">
        <title>Transcriptomic analysis of a linuron degrading triple-species bacterial consortium.</title>
        <authorList>
            <person name="Albers P."/>
        </authorList>
    </citation>
    <scope>NUCLEOTIDE SEQUENCE [LARGE SCALE GENOMIC DNA]</scope>
    <source>
        <strain evidence="3 4">WDL6</strain>
    </source>
</reference>
<dbReference type="InterPro" id="IPR050273">
    <property type="entry name" value="GppA/Ppx_hydrolase"/>
</dbReference>
<dbReference type="InterPro" id="IPR048951">
    <property type="entry name" value="Ppx_C"/>
</dbReference>
<dbReference type="GO" id="GO:0004309">
    <property type="term" value="F:exopolyphosphatase activity"/>
    <property type="evidence" value="ECO:0007669"/>
    <property type="project" value="UniProtKB-EC"/>
</dbReference>
<dbReference type="InterPro" id="IPR043129">
    <property type="entry name" value="ATPase_NBD"/>
</dbReference>
<dbReference type="OrthoDB" id="3698573at2"/>
<evidence type="ECO:0000313" key="3">
    <source>
        <dbReference type="EMBL" id="KWT70083.1"/>
    </source>
</evidence>
<dbReference type="InterPro" id="IPR003695">
    <property type="entry name" value="Ppx_GppA_N"/>
</dbReference>
<dbReference type="Gene3D" id="3.30.420.150">
    <property type="entry name" value="Exopolyphosphatase. Domain 2"/>
    <property type="match status" value="1"/>
</dbReference>
<proteinExistence type="predicted"/>
<comment type="caution">
    <text evidence="3">The sequence shown here is derived from an EMBL/GenBank/DDBJ whole genome shotgun (WGS) entry which is preliminary data.</text>
</comment>
<accession>A0A109BJU1</accession>
<evidence type="ECO:0000259" key="1">
    <source>
        <dbReference type="Pfam" id="PF02541"/>
    </source>
</evidence>
<dbReference type="STRING" id="121290.APY04_1292"/>
<organism evidence="3 4">
    <name type="scientific">Hyphomicrobium sulfonivorans</name>
    <dbReference type="NCBI Taxonomy" id="121290"/>
    <lineage>
        <taxon>Bacteria</taxon>
        <taxon>Pseudomonadati</taxon>
        <taxon>Pseudomonadota</taxon>
        <taxon>Alphaproteobacteria</taxon>
        <taxon>Hyphomicrobiales</taxon>
        <taxon>Hyphomicrobiaceae</taxon>
        <taxon>Hyphomicrobium</taxon>
    </lineage>
</organism>
<dbReference type="Pfam" id="PF21697">
    <property type="entry name" value="Ppx_C"/>
    <property type="match status" value="1"/>
</dbReference>
<gene>
    <name evidence="3" type="ORF">APY04_1292</name>
</gene>
<dbReference type="CDD" id="cd24052">
    <property type="entry name" value="ASKHA_NBD_HpPPX-GppA-like"/>
    <property type="match status" value="1"/>
</dbReference>
<dbReference type="SUPFAM" id="SSF53067">
    <property type="entry name" value="Actin-like ATPase domain"/>
    <property type="match status" value="2"/>
</dbReference>
<dbReference type="AlphaFoldDB" id="A0A109BJU1"/>
<feature type="domain" description="Ppx/GppA phosphatase N-terminal" evidence="1">
    <location>
        <begin position="31"/>
        <end position="311"/>
    </location>
</feature>
<name>A0A109BJU1_HYPSL</name>
<dbReference type="Gene3D" id="1.10.3210.10">
    <property type="entry name" value="Hypothetical protein af1432"/>
    <property type="match status" value="1"/>
</dbReference>
<dbReference type="PANTHER" id="PTHR30005:SF0">
    <property type="entry name" value="RETROGRADE REGULATION PROTEIN 2"/>
    <property type="match status" value="1"/>
</dbReference>
<dbReference type="EC" id="3.6.1.11" evidence="3"/>
<dbReference type="Pfam" id="PF02541">
    <property type="entry name" value="Ppx-GppA"/>
    <property type="match status" value="1"/>
</dbReference>
<dbReference type="Gene3D" id="3.30.420.40">
    <property type="match status" value="1"/>
</dbReference>
<dbReference type="Proteomes" id="UP000059074">
    <property type="component" value="Unassembled WGS sequence"/>
</dbReference>
<keyword evidence="3" id="KW-0378">Hydrolase</keyword>
<evidence type="ECO:0000259" key="2">
    <source>
        <dbReference type="Pfam" id="PF21697"/>
    </source>
</evidence>
<sequence length="508" mass="55714">MERLFGTNRRARETEPVGVVDIGSNSVRLVVYEGAVRSPTPVCNEKVLCGLGRSIASTGRLGTEAVERTIAALGRFRAIARLLGVKHLHAFATAAVREAEDGKDFITRAEKTLGTSIEVISGEREARLVAQGIIMGFTNPDGIAGDLGGGSLELIDISAEELKHASTLPIGGLRLIDATGNKIEKAQPLIDAAIAEVPWLAVGAGRTFFPVGGSWRAIARLHMEQTRYPLHVTHGYSIPTAEAIAFCEFLRKTKKLTGLAGFSLLPKIRREVLPFAAFALERLLRTLNPSEVMFSAFGVREGLIYSLLPAHERQLDPLLSFCAEYAGLRSRSVEQAWELCKWTDPLFDPPGPKETPEERRLRYAACLISDIAWREHPDYRGEQSLNLLAHAGLSGIDHQGRVFMALAIFFRHVGASQEHAADLSERLKALASKRSLKRARIVAAAIRTAHTLSIGTPGVIDKTSLAYESDKLVLTIPKSYAALDGERLRRRFEILAQLVEKQPEIRLK</sequence>
<feature type="domain" description="Exopolyphosphatase C-terminal" evidence="2">
    <location>
        <begin position="320"/>
        <end position="502"/>
    </location>
</feature>
<dbReference type="EMBL" id="LMTR01000040">
    <property type="protein sequence ID" value="KWT70083.1"/>
    <property type="molecule type" value="Genomic_DNA"/>
</dbReference>
<dbReference type="SUPFAM" id="SSF109604">
    <property type="entry name" value="HD-domain/PDEase-like"/>
    <property type="match status" value="1"/>
</dbReference>